<feature type="region of interest" description="Disordered" evidence="1">
    <location>
        <begin position="264"/>
        <end position="293"/>
    </location>
</feature>
<keyword evidence="4" id="KW-1185">Reference proteome</keyword>
<dbReference type="Proteomes" id="UP000323386">
    <property type="component" value="Unassembled WGS sequence"/>
</dbReference>
<gene>
    <name evidence="3" type="ORF">PSFLO_04438</name>
</gene>
<feature type="compositionally biased region" description="Basic residues" evidence="1">
    <location>
        <begin position="284"/>
        <end position="293"/>
    </location>
</feature>
<name>A0A5C3F697_9BASI</name>
<dbReference type="AlphaFoldDB" id="A0A5C3F697"/>
<evidence type="ECO:0000313" key="3">
    <source>
        <dbReference type="EMBL" id="SPO38959.1"/>
    </source>
</evidence>
<organism evidence="3 4">
    <name type="scientific">Pseudozyma flocculosa</name>
    <dbReference type="NCBI Taxonomy" id="84751"/>
    <lineage>
        <taxon>Eukaryota</taxon>
        <taxon>Fungi</taxon>
        <taxon>Dikarya</taxon>
        <taxon>Basidiomycota</taxon>
        <taxon>Ustilaginomycotina</taxon>
        <taxon>Ustilaginomycetes</taxon>
        <taxon>Ustilaginales</taxon>
        <taxon>Ustilaginaceae</taxon>
        <taxon>Pseudozyma</taxon>
    </lineage>
</organism>
<evidence type="ECO:0000256" key="1">
    <source>
        <dbReference type="SAM" id="MobiDB-lite"/>
    </source>
</evidence>
<sequence>MKVGPTRVSLATLALSLLFSIVQEWKAYTYEPTFDRPEDKERRASDGIFDALRRFQWGQQPESNPFPFPPATYARIAQMHLSRCNDLIRTQDRFINWGLTAEEIEAQINVHRDAMVELGHAQPAHDHLQANYYRLSSWIHGWTDASLLDLEAVLKQLERGITTLGAQLEARRVLLREAFGETVSYVREHHPDTPADHVYMLQEIDQRYVAKAQHYARNGPYLLELDLRPYVIDPPPVLAQLKAAYPSLNDAELANVDPWRFWDSDTLTAPGRNPPASESSHGPRLPRRRGPRQ</sequence>
<proteinExistence type="predicted"/>
<accession>A0A5C3F697</accession>
<keyword evidence="2" id="KW-0732">Signal</keyword>
<protein>
    <submittedName>
        <fullName evidence="3">Uncharacterized protein</fullName>
    </submittedName>
</protein>
<dbReference type="EMBL" id="OOIP01000012">
    <property type="protein sequence ID" value="SPO38959.1"/>
    <property type="molecule type" value="Genomic_DNA"/>
</dbReference>
<evidence type="ECO:0000313" key="4">
    <source>
        <dbReference type="Proteomes" id="UP000323386"/>
    </source>
</evidence>
<feature type="signal peptide" evidence="2">
    <location>
        <begin position="1"/>
        <end position="27"/>
    </location>
</feature>
<feature type="chain" id="PRO_5022987989" evidence="2">
    <location>
        <begin position="28"/>
        <end position="293"/>
    </location>
</feature>
<evidence type="ECO:0000256" key="2">
    <source>
        <dbReference type="SAM" id="SignalP"/>
    </source>
</evidence>
<reference evidence="3 4" key="1">
    <citation type="submission" date="2018-03" db="EMBL/GenBank/DDBJ databases">
        <authorList>
            <person name="Guldener U."/>
        </authorList>
    </citation>
    <scope>NUCLEOTIDE SEQUENCE [LARGE SCALE GENOMIC DNA]</scope>
    <source>
        <strain evidence="3 4">DAOM196992</strain>
    </source>
</reference>